<reference evidence="1" key="1">
    <citation type="journal article" date="2020" name="Nature">
        <title>Giant virus diversity and host interactions through global metagenomics.</title>
        <authorList>
            <person name="Schulz F."/>
            <person name="Roux S."/>
            <person name="Paez-Espino D."/>
            <person name="Jungbluth S."/>
            <person name="Walsh D.A."/>
            <person name="Denef V.J."/>
            <person name="McMahon K.D."/>
            <person name="Konstantinidis K.T."/>
            <person name="Eloe-Fadrosh E.A."/>
            <person name="Kyrpides N.C."/>
            <person name="Woyke T."/>
        </authorList>
    </citation>
    <scope>NUCLEOTIDE SEQUENCE</scope>
    <source>
        <strain evidence="1">GVMAG-S-1040241-154</strain>
    </source>
</reference>
<proteinExistence type="predicted"/>
<dbReference type="EMBL" id="MN740684">
    <property type="protein sequence ID" value="QHU07243.1"/>
    <property type="molecule type" value="Genomic_DNA"/>
</dbReference>
<sequence length="212" mass="24630">MTKLSQNQLLIDKIFKPNNQGISDWISRDDLESTELKLGRNGAQRHGIFFGDKRFNWEKKEGKSRITEAIRTIGYSDNYLHGHSRPIREDIEKYHKSMGCVVCGSNSALVTDHKNDLYNDTRVLNRETQTKEDFQCLCTHCNLQKRQINLITRETGKRFGATNIPQLSIFGIDFIKGDQNFDMNDINAMEGTYWYDPVAFMQYIRNVHNISN</sequence>
<organism evidence="1">
    <name type="scientific">viral metagenome</name>
    <dbReference type="NCBI Taxonomy" id="1070528"/>
    <lineage>
        <taxon>unclassified sequences</taxon>
        <taxon>metagenomes</taxon>
        <taxon>organismal metagenomes</taxon>
    </lineage>
</organism>
<dbReference type="InterPro" id="IPR007979">
    <property type="entry name" value="NlaIII/ICEA1"/>
</dbReference>
<name>A0A6C0JPE0_9ZZZZ</name>
<evidence type="ECO:0000313" key="1">
    <source>
        <dbReference type="EMBL" id="QHU07243.1"/>
    </source>
</evidence>
<accession>A0A6C0JPE0</accession>
<protein>
    <recommendedName>
        <fullName evidence="2">HNH endonuclease</fullName>
    </recommendedName>
</protein>
<dbReference type="Pfam" id="PF05315">
    <property type="entry name" value="ICEA"/>
    <property type="match status" value="1"/>
</dbReference>
<dbReference type="AlphaFoldDB" id="A0A6C0JPE0"/>
<evidence type="ECO:0008006" key="2">
    <source>
        <dbReference type="Google" id="ProtNLM"/>
    </source>
</evidence>